<dbReference type="InterPro" id="IPR013766">
    <property type="entry name" value="Thioredoxin_domain"/>
</dbReference>
<evidence type="ECO:0000313" key="2">
    <source>
        <dbReference type="EMBL" id="TWI14551.1"/>
    </source>
</evidence>
<dbReference type="Proteomes" id="UP000319848">
    <property type="component" value="Unassembled WGS sequence"/>
</dbReference>
<organism evidence="2 3">
    <name type="scientific">Flavobacterium cauense R2A-7</name>
    <dbReference type="NCBI Taxonomy" id="1341154"/>
    <lineage>
        <taxon>Bacteria</taxon>
        <taxon>Pseudomonadati</taxon>
        <taxon>Bacteroidota</taxon>
        <taxon>Flavobacteriia</taxon>
        <taxon>Flavobacteriales</taxon>
        <taxon>Flavobacteriaceae</taxon>
        <taxon>Flavobacterium</taxon>
    </lineage>
</organism>
<dbReference type="Gene3D" id="3.40.30.10">
    <property type="entry name" value="Glutaredoxin"/>
    <property type="match status" value="1"/>
</dbReference>
<dbReference type="InterPro" id="IPR036249">
    <property type="entry name" value="Thioredoxin-like_sf"/>
</dbReference>
<sequence>MKKILVIGIVLIGLVTVLYIDKIKEAFDSSDLPEPTTIQFEKQLPLYSYDWRLIGPSGKAISFVEYMNRNVIINYWSANSPESVEELEQWAKLYEDYKNDVFFIFVTKDSQVDATKLFKEKEYVFPMYYSGGTPLRSMVFDKAPKTYMITKKGRIVVNHTGAANWNSKNFRAFLDELIKNKK</sequence>
<dbReference type="OrthoDB" id="9815205at2"/>
<reference evidence="2 3" key="1">
    <citation type="journal article" date="2015" name="Stand. Genomic Sci.">
        <title>Genomic Encyclopedia of Bacterial and Archaeal Type Strains, Phase III: the genomes of soil and plant-associated and newly described type strains.</title>
        <authorList>
            <person name="Whitman W.B."/>
            <person name="Woyke T."/>
            <person name="Klenk H.P."/>
            <person name="Zhou Y."/>
            <person name="Lilburn T.G."/>
            <person name="Beck B.J."/>
            <person name="De Vos P."/>
            <person name="Vandamme P."/>
            <person name="Eisen J.A."/>
            <person name="Garrity G."/>
            <person name="Hugenholtz P."/>
            <person name="Kyrpides N.C."/>
        </authorList>
    </citation>
    <scope>NUCLEOTIDE SEQUENCE [LARGE SCALE GENOMIC DNA]</scope>
    <source>
        <strain evidence="2 3">CGMCC 1.7270</strain>
    </source>
</reference>
<protein>
    <recommendedName>
        <fullName evidence="1">Thioredoxin domain-containing protein</fullName>
    </recommendedName>
</protein>
<proteinExistence type="predicted"/>
<comment type="caution">
    <text evidence="2">The sequence shown here is derived from an EMBL/GenBank/DDBJ whole genome shotgun (WGS) entry which is preliminary data.</text>
</comment>
<accession>V6RYL3</accession>
<dbReference type="EMBL" id="VLKQ01000002">
    <property type="protein sequence ID" value="TWI14551.1"/>
    <property type="molecule type" value="Genomic_DNA"/>
</dbReference>
<name>V6RYL3_9FLAO</name>
<dbReference type="PROSITE" id="PS51352">
    <property type="entry name" value="THIOREDOXIN_2"/>
    <property type="match status" value="1"/>
</dbReference>
<gene>
    <name evidence="2" type="ORF">IP98_00508</name>
</gene>
<dbReference type="STRING" id="1341154.FCR2A7T_17310"/>
<evidence type="ECO:0000259" key="1">
    <source>
        <dbReference type="PROSITE" id="PS51352"/>
    </source>
</evidence>
<dbReference type="SUPFAM" id="SSF52833">
    <property type="entry name" value="Thioredoxin-like"/>
    <property type="match status" value="1"/>
</dbReference>
<dbReference type="AlphaFoldDB" id="V6RYL3"/>
<keyword evidence="3" id="KW-1185">Reference proteome</keyword>
<dbReference type="RefSeq" id="WP_023570858.1">
    <property type="nucleotide sequence ID" value="NZ_AVBI01000016.1"/>
</dbReference>
<feature type="domain" description="Thioredoxin" evidence="1">
    <location>
        <begin position="38"/>
        <end position="179"/>
    </location>
</feature>
<evidence type="ECO:0000313" key="3">
    <source>
        <dbReference type="Proteomes" id="UP000319848"/>
    </source>
</evidence>